<dbReference type="AlphaFoldDB" id="A0A177AW95"/>
<evidence type="ECO:0000313" key="2">
    <source>
        <dbReference type="Proteomes" id="UP000078046"/>
    </source>
</evidence>
<evidence type="ECO:0000313" key="1">
    <source>
        <dbReference type="EMBL" id="OAF65653.1"/>
    </source>
</evidence>
<dbReference type="Proteomes" id="UP000078046">
    <property type="component" value="Unassembled WGS sequence"/>
</dbReference>
<proteinExistence type="predicted"/>
<dbReference type="EMBL" id="LWCA01001201">
    <property type="protein sequence ID" value="OAF65653.1"/>
    <property type="molecule type" value="Genomic_DNA"/>
</dbReference>
<protein>
    <submittedName>
        <fullName evidence="1">Uncharacterized protein</fullName>
    </submittedName>
</protein>
<comment type="caution">
    <text evidence="1">The sequence shown here is derived from an EMBL/GenBank/DDBJ whole genome shotgun (WGS) entry which is preliminary data.</text>
</comment>
<sequence length="83" mass="9973">MESIERSDDYDYGLDVFRYPVDILFLEKKTDHVLESLMSEIMQKKIDKLNSFSDEFENSRWLYGDAKKEVDQKSLVYDYTMNL</sequence>
<gene>
    <name evidence="1" type="ORF">A3Q56_06637</name>
</gene>
<reference evidence="1 2" key="1">
    <citation type="submission" date="2016-04" db="EMBL/GenBank/DDBJ databases">
        <title>The genome of Intoshia linei affirms orthonectids as highly simplified spiralians.</title>
        <authorList>
            <person name="Mikhailov K.V."/>
            <person name="Slusarev G.S."/>
            <person name="Nikitin M.A."/>
            <person name="Logacheva M.D."/>
            <person name="Penin A."/>
            <person name="Aleoshin V."/>
            <person name="Panchin Y.V."/>
        </authorList>
    </citation>
    <scope>NUCLEOTIDE SEQUENCE [LARGE SCALE GENOMIC DNA]</scope>
    <source>
        <strain evidence="1">Intl2013</strain>
        <tissue evidence="1">Whole animal</tissue>
    </source>
</reference>
<accession>A0A177AW95</accession>
<organism evidence="1 2">
    <name type="scientific">Intoshia linei</name>
    <dbReference type="NCBI Taxonomy" id="1819745"/>
    <lineage>
        <taxon>Eukaryota</taxon>
        <taxon>Metazoa</taxon>
        <taxon>Spiralia</taxon>
        <taxon>Lophotrochozoa</taxon>
        <taxon>Mesozoa</taxon>
        <taxon>Orthonectida</taxon>
        <taxon>Rhopaluridae</taxon>
        <taxon>Intoshia</taxon>
    </lineage>
</organism>
<name>A0A177AW95_9BILA</name>
<keyword evidence="2" id="KW-1185">Reference proteome</keyword>